<proteinExistence type="predicted"/>
<protein>
    <submittedName>
        <fullName evidence="2">Uncharacterized protein</fullName>
    </submittedName>
</protein>
<sequence length="123" mass="13846">MPTTSGRPSELRSRLRALALAGSLLQNQSYLSSESWLLSSTAPPFSAIGRAVLDSVGSDPRGQRITQHSRTEKVQKRASNVMKLTQEHEKLKAELKAMSDRLEAAEKRRQELEKEKARRNARF</sequence>
<feature type="region of interest" description="Disordered" evidence="1">
    <location>
        <begin position="56"/>
        <end position="77"/>
    </location>
</feature>
<comment type="caution">
    <text evidence="2">The sequence shown here is derived from an EMBL/GenBank/DDBJ whole genome shotgun (WGS) entry which is preliminary data.</text>
</comment>
<evidence type="ECO:0000313" key="3">
    <source>
        <dbReference type="Proteomes" id="UP000807025"/>
    </source>
</evidence>
<gene>
    <name evidence="2" type="ORF">BDN71DRAFT_1439818</name>
</gene>
<dbReference type="EMBL" id="MU154525">
    <property type="protein sequence ID" value="KAF9500921.1"/>
    <property type="molecule type" value="Genomic_DNA"/>
</dbReference>
<organism evidence="2 3">
    <name type="scientific">Pleurotus eryngii</name>
    <name type="common">Boletus of the steppes</name>
    <dbReference type="NCBI Taxonomy" id="5323"/>
    <lineage>
        <taxon>Eukaryota</taxon>
        <taxon>Fungi</taxon>
        <taxon>Dikarya</taxon>
        <taxon>Basidiomycota</taxon>
        <taxon>Agaricomycotina</taxon>
        <taxon>Agaricomycetes</taxon>
        <taxon>Agaricomycetidae</taxon>
        <taxon>Agaricales</taxon>
        <taxon>Pleurotineae</taxon>
        <taxon>Pleurotaceae</taxon>
        <taxon>Pleurotus</taxon>
    </lineage>
</organism>
<reference evidence="2" key="1">
    <citation type="submission" date="2020-11" db="EMBL/GenBank/DDBJ databases">
        <authorList>
            <consortium name="DOE Joint Genome Institute"/>
            <person name="Ahrendt S."/>
            <person name="Riley R."/>
            <person name="Andreopoulos W."/>
            <person name="Labutti K."/>
            <person name="Pangilinan J."/>
            <person name="Ruiz-Duenas F.J."/>
            <person name="Barrasa J.M."/>
            <person name="Sanchez-Garcia M."/>
            <person name="Camarero S."/>
            <person name="Miyauchi S."/>
            <person name="Serrano A."/>
            <person name="Linde D."/>
            <person name="Babiker R."/>
            <person name="Drula E."/>
            <person name="Ayuso-Fernandez I."/>
            <person name="Pacheco R."/>
            <person name="Padilla G."/>
            <person name="Ferreira P."/>
            <person name="Barriuso J."/>
            <person name="Kellner H."/>
            <person name="Castanera R."/>
            <person name="Alfaro M."/>
            <person name="Ramirez L."/>
            <person name="Pisabarro A.G."/>
            <person name="Kuo A."/>
            <person name="Tritt A."/>
            <person name="Lipzen A."/>
            <person name="He G."/>
            <person name="Yan M."/>
            <person name="Ng V."/>
            <person name="Cullen D."/>
            <person name="Martin F."/>
            <person name="Rosso M.-N."/>
            <person name="Henrissat B."/>
            <person name="Hibbett D."/>
            <person name="Martinez A.T."/>
            <person name="Grigoriev I.V."/>
        </authorList>
    </citation>
    <scope>NUCLEOTIDE SEQUENCE</scope>
    <source>
        <strain evidence="2">ATCC 90797</strain>
    </source>
</reference>
<keyword evidence="3" id="KW-1185">Reference proteome</keyword>
<name>A0A9P6A7Z7_PLEER</name>
<dbReference type="Proteomes" id="UP000807025">
    <property type="component" value="Unassembled WGS sequence"/>
</dbReference>
<evidence type="ECO:0000313" key="2">
    <source>
        <dbReference type="EMBL" id="KAF9500921.1"/>
    </source>
</evidence>
<evidence type="ECO:0000256" key="1">
    <source>
        <dbReference type="SAM" id="MobiDB-lite"/>
    </source>
</evidence>
<dbReference type="AlphaFoldDB" id="A0A9P6A7Z7"/>
<dbReference type="OrthoDB" id="3254913at2759"/>
<accession>A0A9P6A7Z7</accession>